<dbReference type="PANTHER" id="PTHR47756">
    <property type="entry name" value="BLL6612 PROTEIN-RELATED"/>
    <property type="match status" value="1"/>
</dbReference>
<reference evidence="8 9" key="1">
    <citation type="journal article" date="2019" name="Int. J. Syst. Evol. Microbiol.">
        <title>The Global Catalogue of Microorganisms (GCM) 10K type strain sequencing project: providing services to taxonomists for standard genome sequencing and annotation.</title>
        <authorList>
            <consortium name="The Broad Institute Genomics Platform"/>
            <consortium name="The Broad Institute Genome Sequencing Center for Infectious Disease"/>
            <person name="Wu L."/>
            <person name="Ma J."/>
        </authorList>
    </citation>
    <scope>NUCLEOTIDE SEQUENCE [LARGE SCALE GENOMIC DNA]</scope>
    <source>
        <strain evidence="8 9">JCM 11136</strain>
    </source>
</reference>
<organism evidence="8 9">
    <name type="scientific">Nonomuraea longicatena</name>
    <dbReference type="NCBI Taxonomy" id="83682"/>
    <lineage>
        <taxon>Bacteria</taxon>
        <taxon>Bacillati</taxon>
        <taxon>Actinomycetota</taxon>
        <taxon>Actinomycetes</taxon>
        <taxon>Streptosporangiales</taxon>
        <taxon>Streptosporangiaceae</taxon>
        <taxon>Nonomuraea</taxon>
    </lineage>
</organism>
<evidence type="ECO:0000256" key="2">
    <source>
        <dbReference type="ARBA" id="ARBA00023015"/>
    </source>
</evidence>
<evidence type="ECO:0000259" key="6">
    <source>
        <dbReference type="Pfam" id="PF08281"/>
    </source>
</evidence>
<keyword evidence="3" id="KW-0731">Sigma factor</keyword>
<feature type="domain" description="RNA polymerase sigma factor 70 region 4 type 2" evidence="6">
    <location>
        <begin position="100"/>
        <end position="148"/>
    </location>
</feature>
<gene>
    <name evidence="8" type="ORF">GCM10009560_41520</name>
</gene>
<keyword evidence="4" id="KW-0804">Transcription</keyword>
<comment type="similarity">
    <text evidence="1">Belongs to the sigma-70 factor family. ECF subfamily.</text>
</comment>
<dbReference type="Gene3D" id="1.10.10.10">
    <property type="entry name" value="Winged helix-like DNA-binding domain superfamily/Winged helix DNA-binding domain"/>
    <property type="match status" value="1"/>
</dbReference>
<evidence type="ECO:0000259" key="5">
    <source>
        <dbReference type="Pfam" id="PF04542"/>
    </source>
</evidence>
<dbReference type="InterPro" id="IPR013324">
    <property type="entry name" value="RNA_pol_sigma_r3/r4-like"/>
</dbReference>
<evidence type="ECO:0000313" key="9">
    <source>
        <dbReference type="Proteomes" id="UP001501578"/>
    </source>
</evidence>
<dbReference type="InterPro" id="IPR007627">
    <property type="entry name" value="RNA_pol_sigma70_r2"/>
</dbReference>
<sequence>MDEALLRTLTPEVIGVLVRRGADFAGAEDAVQDALVEAVRGWREDPPRDPKGWLVTVAWRKFLDAARAHAARRHREVLVEGEPVPGPGEEADDTLRLFFLCAHPSLTPASAVALTLRAVGGLTTRQIARAYLVPEATMAQRISRAKRTVSSVRLDRPGDVATVLRVLYLIFNEGYSGDVDLAHEAIRLTRELAAKTSHEEVAGLLALMLLHHARRPARTGSGGRLVPLAEQDRGRWDTRLIAEGVEVLQTALARDRLGEYQAQAAVAALHADARTAEETDWVQIVEWYDEVVRLTGNPVARLNRAVALGEADGPRAGLAALAELDPALPRHTAAAAYLHERDGDPVTAARLYAEAARSAPNLPERDHLTRQAARLNARLRG</sequence>
<proteinExistence type="inferred from homology"/>
<dbReference type="Gene3D" id="1.10.1740.10">
    <property type="match status" value="1"/>
</dbReference>
<dbReference type="RefSeq" id="WP_343951574.1">
    <property type="nucleotide sequence ID" value="NZ_BAAAHQ010000021.1"/>
</dbReference>
<dbReference type="InterPro" id="IPR046531">
    <property type="entry name" value="DUF6596"/>
</dbReference>
<dbReference type="PANTHER" id="PTHR47756:SF2">
    <property type="entry name" value="BLL6612 PROTEIN"/>
    <property type="match status" value="1"/>
</dbReference>
<dbReference type="Pfam" id="PF20239">
    <property type="entry name" value="DUF6596"/>
    <property type="match status" value="1"/>
</dbReference>
<dbReference type="Pfam" id="PF08281">
    <property type="entry name" value="Sigma70_r4_2"/>
    <property type="match status" value="1"/>
</dbReference>
<feature type="domain" description="RNA polymerase sigma-70 region 2" evidence="5">
    <location>
        <begin position="6"/>
        <end position="70"/>
    </location>
</feature>
<evidence type="ECO:0000256" key="1">
    <source>
        <dbReference type="ARBA" id="ARBA00010641"/>
    </source>
</evidence>
<evidence type="ECO:0000259" key="7">
    <source>
        <dbReference type="Pfam" id="PF20239"/>
    </source>
</evidence>
<comment type="caution">
    <text evidence="8">The sequence shown here is derived from an EMBL/GenBank/DDBJ whole genome shotgun (WGS) entry which is preliminary data.</text>
</comment>
<name>A0ABN1PXR9_9ACTN</name>
<keyword evidence="2" id="KW-0805">Transcription regulation</keyword>
<accession>A0ABN1PXR9</accession>
<evidence type="ECO:0000313" key="8">
    <source>
        <dbReference type="EMBL" id="GAA0934394.1"/>
    </source>
</evidence>
<dbReference type="InterPro" id="IPR013249">
    <property type="entry name" value="RNA_pol_sigma70_r4_t2"/>
</dbReference>
<protein>
    <submittedName>
        <fullName evidence="8">RNA polymerase sigma factor</fullName>
    </submittedName>
</protein>
<evidence type="ECO:0000256" key="3">
    <source>
        <dbReference type="ARBA" id="ARBA00023082"/>
    </source>
</evidence>
<evidence type="ECO:0000256" key="4">
    <source>
        <dbReference type="ARBA" id="ARBA00023163"/>
    </source>
</evidence>
<dbReference type="InterPro" id="IPR036388">
    <property type="entry name" value="WH-like_DNA-bd_sf"/>
</dbReference>
<dbReference type="Proteomes" id="UP001501578">
    <property type="component" value="Unassembled WGS sequence"/>
</dbReference>
<dbReference type="InterPro" id="IPR013325">
    <property type="entry name" value="RNA_pol_sigma_r2"/>
</dbReference>
<dbReference type="SUPFAM" id="SSF88659">
    <property type="entry name" value="Sigma3 and sigma4 domains of RNA polymerase sigma factors"/>
    <property type="match status" value="1"/>
</dbReference>
<dbReference type="SUPFAM" id="SSF88946">
    <property type="entry name" value="Sigma2 domain of RNA polymerase sigma factors"/>
    <property type="match status" value="1"/>
</dbReference>
<keyword evidence="9" id="KW-1185">Reference proteome</keyword>
<dbReference type="Pfam" id="PF04542">
    <property type="entry name" value="Sigma70_r2"/>
    <property type="match status" value="1"/>
</dbReference>
<dbReference type="EMBL" id="BAAAHQ010000021">
    <property type="protein sequence ID" value="GAA0934394.1"/>
    <property type="molecule type" value="Genomic_DNA"/>
</dbReference>
<feature type="domain" description="DUF6596" evidence="7">
    <location>
        <begin position="161"/>
        <end position="251"/>
    </location>
</feature>